<reference evidence="6 7" key="1">
    <citation type="submission" date="2024-01" db="EMBL/GenBank/DDBJ databases">
        <title>Niabella digestum sp. nov., isolated from waste digestion system.</title>
        <authorList>
            <person name="Zhang L."/>
        </authorList>
    </citation>
    <scope>NUCLEOTIDE SEQUENCE [LARGE SCALE GENOMIC DNA]</scope>
    <source>
        <strain evidence="6 7">A18</strain>
    </source>
</reference>
<name>A0ABU7RH60_9BACT</name>
<dbReference type="InterPro" id="IPR001478">
    <property type="entry name" value="PDZ"/>
</dbReference>
<evidence type="ECO:0000313" key="6">
    <source>
        <dbReference type="EMBL" id="MEE6187335.1"/>
    </source>
</evidence>
<comment type="caution">
    <text evidence="6">The sequence shown here is derived from an EMBL/GenBank/DDBJ whole genome shotgun (WGS) entry which is preliminary data.</text>
</comment>
<dbReference type="SMART" id="SM00228">
    <property type="entry name" value="PDZ"/>
    <property type="match status" value="2"/>
</dbReference>
<evidence type="ECO:0000256" key="3">
    <source>
        <dbReference type="SAM" id="SignalP"/>
    </source>
</evidence>
<sequence length="315" mass="35016">MKKIFLITMLAMPGFLLAQEKESKEAERIIITKKGNDKEKLNIVVDGEEIIVNGKPLKDDENGKITVKRIKIKDLDSYREWPSADFNVRSFSLPSTNKAMLGVMTEKVEEGAKIISVNEESAAEKAGLKVGDIIVAVDSEKITTPDELSKALKDKEPGDKVNISYIRDGKKNTVTATLTKWKAPQAMTFEGFPRIEMRELFDRIPQNLRDGSRNIIIRGFSDNTPKLGIEIQDLEKGSGVKIIKVQKDSDASKAGLKEGDIIKEANGNTISTTDDMLAQMRKSRSGDTLKLKVDRNGRTENVEVHLSKKIKTATL</sequence>
<comment type="cofactor">
    <cofactor evidence="1">
        <name>Zn(2+)</name>
        <dbReference type="ChEBI" id="CHEBI:29105"/>
    </cofactor>
</comment>
<feature type="domain" description="SHSP" evidence="4">
    <location>
        <begin position="6"/>
        <end position="136"/>
    </location>
</feature>
<dbReference type="PROSITE" id="PS50106">
    <property type="entry name" value="PDZ"/>
    <property type="match status" value="2"/>
</dbReference>
<protein>
    <submittedName>
        <fullName evidence="6">PDZ domain-containing protein</fullName>
    </submittedName>
</protein>
<dbReference type="RefSeq" id="WP_330974744.1">
    <property type="nucleotide sequence ID" value="NZ_JAZGLY010000004.1"/>
</dbReference>
<evidence type="ECO:0000259" key="4">
    <source>
        <dbReference type="PROSITE" id="PS01031"/>
    </source>
</evidence>
<proteinExistence type="inferred from homology"/>
<dbReference type="Pfam" id="PF13180">
    <property type="entry name" value="PDZ_2"/>
    <property type="match status" value="2"/>
</dbReference>
<comment type="similarity">
    <text evidence="2">Belongs to the small heat shock protein (HSP20) family.</text>
</comment>
<dbReference type="PANTHER" id="PTHR42837">
    <property type="entry name" value="REGULATOR OF SIGMA-E PROTEASE RSEP"/>
    <property type="match status" value="1"/>
</dbReference>
<feature type="signal peptide" evidence="3">
    <location>
        <begin position="1"/>
        <end position="18"/>
    </location>
</feature>
<gene>
    <name evidence="6" type="ORF">V2H41_08625</name>
</gene>
<feature type="domain" description="PDZ" evidence="5">
    <location>
        <begin position="90"/>
        <end position="167"/>
    </location>
</feature>
<evidence type="ECO:0000313" key="7">
    <source>
        <dbReference type="Proteomes" id="UP001357452"/>
    </source>
</evidence>
<dbReference type="Gene3D" id="2.30.42.10">
    <property type="match status" value="2"/>
</dbReference>
<evidence type="ECO:0000256" key="1">
    <source>
        <dbReference type="ARBA" id="ARBA00001947"/>
    </source>
</evidence>
<feature type="chain" id="PRO_5047456497" evidence="3">
    <location>
        <begin position="19"/>
        <end position="315"/>
    </location>
</feature>
<dbReference type="InterPro" id="IPR036034">
    <property type="entry name" value="PDZ_sf"/>
</dbReference>
<dbReference type="PROSITE" id="PS01031">
    <property type="entry name" value="SHSP"/>
    <property type="match status" value="1"/>
</dbReference>
<evidence type="ECO:0000259" key="5">
    <source>
        <dbReference type="PROSITE" id="PS50106"/>
    </source>
</evidence>
<keyword evidence="7" id="KW-1185">Reference proteome</keyword>
<dbReference type="InterPro" id="IPR002068">
    <property type="entry name" value="A-crystallin/Hsp20_dom"/>
</dbReference>
<dbReference type="SUPFAM" id="SSF50156">
    <property type="entry name" value="PDZ domain-like"/>
    <property type="match status" value="2"/>
</dbReference>
<accession>A0ABU7RH60</accession>
<dbReference type="InterPro" id="IPR004387">
    <property type="entry name" value="Pept_M50_Zn"/>
</dbReference>
<organism evidence="6 7">
    <name type="scientific">Niabella digestorum</name>
    <dbReference type="NCBI Taxonomy" id="3117701"/>
    <lineage>
        <taxon>Bacteria</taxon>
        <taxon>Pseudomonadati</taxon>
        <taxon>Bacteroidota</taxon>
        <taxon>Chitinophagia</taxon>
        <taxon>Chitinophagales</taxon>
        <taxon>Chitinophagaceae</taxon>
        <taxon>Niabella</taxon>
    </lineage>
</organism>
<feature type="domain" description="PDZ" evidence="5">
    <location>
        <begin position="214"/>
        <end position="297"/>
    </location>
</feature>
<dbReference type="PANTHER" id="PTHR42837:SF2">
    <property type="entry name" value="MEMBRANE METALLOPROTEASE ARASP2, CHLOROPLASTIC-RELATED"/>
    <property type="match status" value="1"/>
</dbReference>
<dbReference type="Proteomes" id="UP001357452">
    <property type="component" value="Unassembled WGS sequence"/>
</dbReference>
<dbReference type="EMBL" id="JAZGLY010000004">
    <property type="protein sequence ID" value="MEE6187335.1"/>
    <property type="molecule type" value="Genomic_DNA"/>
</dbReference>
<evidence type="ECO:0000256" key="2">
    <source>
        <dbReference type="PROSITE-ProRule" id="PRU00285"/>
    </source>
</evidence>
<keyword evidence="3" id="KW-0732">Signal</keyword>